<evidence type="ECO:0000313" key="2">
    <source>
        <dbReference type="EMBL" id="PSW09410.1"/>
    </source>
</evidence>
<dbReference type="EMBL" id="PYMB01000015">
    <property type="protein sequence ID" value="PSW09410.1"/>
    <property type="molecule type" value="Genomic_DNA"/>
</dbReference>
<comment type="caution">
    <text evidence="2">The sequence shown here is derived from an EMBL/GenBank/DDBJ whole genome shotgun (WGS) entry which is preliminary data.</text>
</comment>
<dbReference type="RefSeq" id="WP_107300106.1">
    <property type="nucleotide sequence ID" value="NZ_PYMB01000015.1"/>
</dbReference>
<name>A0A2T3N883_9GAMM</name>
<organism evidence="2 3">
    <name type="scientific">Photobacterium rosenbergii</name>
    <dbReference type="NCBI Taxonomy" id="294936"/>
    <lineage>
        <taxon>Bacteria</taxon>
        <taxon>Pseudomonadati</taxon>
        <taxon>Pseudomonadota</taxon>
        <taxon>Gammaproteobacteria</taxon>
        <taxon>Vibrionales</taxon>
        <taxon>Vibrionaceae</taxon>
        <taxon>Photobacterium</taxon>
    </lineage>
</organism>
<evidence type="ECO:0000256" key="1">
    <source>
        <dbReference type="SAM" id="Phobius"/>
    </source>
</evidence>
<reference evidence="2 3" key="1">
    <citation type="submission" date="2018-03" db="EMBL/GenBank/DDBJ databases">
        <title>Whole genome sequencing of Histamine producing bacteria.</title>
        <authorList>
            <person name="Butler K."/>
        </authorList>
    </citation>
    <scope>NUCLEOTIDE SEQUENCE [LARGE SCALE GENOMIC DNA]</scope>
    <source>
        <strain evidence="2 3">DSM 19138</strain>
    </source>
</reference>
<dbReference type="AlphaFoldDB" id="A0A2T3N883"/>
<dbReference type="OrthoDB" id="9880683at2"/>
<keyword evidence="1" id="KW-1133">Transmembrane helix</keyword>
<dbReference type="Proteomes" id="UP000241346">
    <property type="component" value="Unassembled WGS sequence"/>
</dbReference>
<keyword evidence="1" id="KW-0812">Transmembrane</keyword>
<feature type="transmembrane region" description="Helical" evidence="1">
    <location>
        <begin position="32"/>
        <end position="51"/>
    </location>
</feature>
<proteinExistence type="predicted"/>
<gene>
    <name evidence="2" type="ORF">C9J01_21025</name>
</gene>
<accession>A0A2T3N883</accession>
<keyword evidence="1" id="KW-0472">Membrane</keyword>
<evidence type="ECO:0000313" key="3">
    <source>
        <dbReference type="Proteomes" id="UP000241346"/>
    </source>
</evidence>
<sequence length="90" mass="10496">MKPIRPNLTNYDVTRLLERHLADMEKRMWRRMIMMIVLVAGLFSGVNYLIYTDLKQLSTDAIRYSIETKHHLLLIESVISEEGETPTMSG</sequence>
<protein>
    <submittedName>
        <fullName evidence="2">Uncharacterized protein</fullName>
    </submittedName>
</protein>